<dbReference type="InterPro" id="IPR016084">
    <property type="entry name" value="Haem_Oase-like_multi-hlx"/>
</dbReference>
<evidence type="ECO:0000313" key="2">
    <source>
        <dbReference type="Proteomes" id="UP000291236"/>
    </source>
</evidence>
<proteinExistence type="predicted"/>
<dbReference type="Gene3D" id="1.20.910.10">
    <property type="entry name" value="Heme oxygenase-like"/>
    <property type="match status" value="1"/>
</dbReference>
<dbReference type="AlphaFoldDB" id="A0A4P2VQI0"/>
<dbReference type="OrthoDB" id="9805575at2"/>
<accession>A0A4P2VQI0</accession>
<reference evidence="1 2" key="1">
    <citation type="submission" date="2018-12" db="EMBL/GenBank/DDBJ databases">
        <title>Rubrispira sanarue gen. nov., sp., nov., a member of the order Silvanigrellales, isolated from a brackish lake in Hamamatsu Japan.</title>
        <authorList>
            <person name="Maejima Y."/>
            <person name="Iino T."/>
            <person name="Muraguchi Y."/>
            <person name="Fukuda K."/>
            <person name="Nojiri H."/>
            <person name="Ohkuma M."/>
            <person name="Moriuchi R."/>
            <person name="Dohra H."/>
            <person name="Kimbara K."/>
            <person name="Shintani M."/>
        </authorList>
    </citation>
    <scope>NUCLEOTIDE SEQUENCE [LARGE SCALE GENOMIC DNA]</scope>
    <source>
        <strain evidence="1 2">RF1110005</strain>
    </source>
</reference>
<organism evidence="1 2">
    <name type="scientific">Fluviispira sanaruensis</name>
    <dbReference type="NCBI Taxonomy" id="2493639"/>
    <lineage>
        <taxon>Bacteria</taxon>
        <taxon>Pseudomonadati</taxon>
        <taxon>Bdellovibrionota</taxon>
        <taxon>Oligoflexia</taxon>
        <taxon>Silvanigrellales</taxon>
        <taxon>Silvanigrellaceae</taxon>
        <taxon>Fluviispira</taxon>
    </lineage>
</organism>
<dbReference type="RefSeq" id="WP_130612513.1">
    <property type="nucleotide sequence ID" value="NZ_AP019368.1"/>
</dbReference>
<evidence type="ECO:0000313" key="1">
    <source>
        <dbReference type="EMBL" id="BBH54554.1"/>
    </source>
</evidence>
<gene>
    <name evidence="1" type="ORF">JCM31447_30250</name>
</gene>
<name>A0A4P2VQI0_FLUSA</name>
<keyword evidence="2" id="KW-1185">Reference proteome</keyword>
<protein>
    <submittedName>
        <fullName evidence="1">Uncharacterized protein</fullName>
    </submittedName>
</protein>
<dbReference type="KEGG" id="sbf:JCM31447_30250"/>
<sequence length="245" mass="28831">MKIDHHFLTSLIPSNHPFDSINIENMKGFMANYLAMSQAFPYLQAGSQKDLFFNYMNDNKPIDKDLEITSVVGNFLSWDETGGLFITLRKKMAGISEILKTEKYFHSNNLQDDLYMIFGQNISPYYSETTKKYLNKLYEKLSDNDSIKRCATMVSFEVHANNMITSLWDSLANRYNFLIKNELKYFYNHVGGEDPAEQYHVKMTEEMIELIANNEEKRSLFIKYFTENYKFHTEWCEAIKNESIH</sequence>
<dbReference type="Proteomes" id="UP000291236">
    <property type="component" value="Chromosome"/>
</dbReference>
<dbReference type="EMBL" id="AP019368">
    <property type="protein sequence ID" value="BBH54554.1"/>
    <property type="molecule type" value="Genomic_DNA"/>
</dbReference>